<keyword evidence="2" id="KW-1185">Reference proteome</keyword>
<dbReference type="AlphaFoldDB" id="A0A7J0GW60"/>
<organism evidence="1 2">
    <name type="scientific">Actinidia rufa</name>
    <dbReference type="NCBI Taxonomy" id="165716"/>
    <lineage>
        <taxon>Eukaryota</taxon>
        <taxon>Viridiplantae</taxon>
        <taxon>Streptophyta</taxon>
        <taxon>Embryophyta</taxon>
        <taxon>Tracheophyta</taxon>
        <taxon>Spermatophyta</taxon>
        <taxon>Magnoliopsida</taxon>
        <taxon>eudicotyledons</taxon>
        <taxon>Gunneridae</taxon>
        <taxon>Pentapetalae</taxon>
        <taxon>asterids</taxon>
        <taxon>Ericales</taxon>
        <taxon>Actinidiaceae</taxon>
        <taxon>Actinidia</taxon>
    </lineage>
</organism>
<dbReference type="EMBL" id="BJWL01000024">
    <property type="protein sequence ID" value="GFZ14754.1"/>
    <property type="molecule type" value="Genomic_DNA"/>
</dbReference>
<proteinExistence type="predicted"/>
<protein>
    <submittedName>
        <fullName evidence="1">Uncharacterized protein</fullName>
    </submittedName>
</protein>
<reference evidence="1 2" key="1">
    <citation type="submission" date="2019-07" db="EMBL/GenBank/DDBJ databases">
        <title>De Novo Assembly of kiwifruit Actinidia rufa.</title>
        <authorList>
            <person name="Sugita-Konishi S."/>
            <person name="Sato K."/>
            <person name="Mori E."/>
            <person name="Abe Y."/>
            <person name="Kisaki G."/>
            <person name="Hamano K."/>
            <person name="Suezawa K."/>
            <person name="Otani M."/>
            <person name="Fukuda T."/>
            <person name="Manabe T."/>
            <person name="Gomi K."/>
            <person name="Tabuchi M."/>
            <person name="Akimitsu K."/>
            <person name="Kataoka I."/>
        </authorList>
    </citation>
    <scope>NUCLEOTIDE SEQUENCE [LARGE SCALE GENOMIC DNA]</scope>
    <source>
        <strain evidence="2">cv. Fuchu</strain>
    </source>
</reference>
<gene>
    <name evidence="1" type="ORF">Acr_24g0009440</name>
</gene>
<evidence type="ECO:0000313" key="1">
    <source>
        <dbReference type="EMBL" id="GFZ14754.1"/>
    </source>
</evidence>
<name>A0A7J0GW60_9ERIC</name>
<accession>A0A7J0GW60</accession>
<comment type="caution">
    <text evidence="1">The sequence shown here is derived from an EMBL/GenBank/DDBJ whole genome shotgun (WGS) entry which is preliminary data.</text>
</comment>
<evidence type="ECO:0000313" key="2">
    <source>
        <dbReference type="Proteomes" id="UP000585474"/>
    </source>
</evidence>
<dbReference type="Proteomes" id="UP000585474">
    <property type="component" value="Unassembled WGS sequence"/>
</dbReference>
<sequence>MEESKARAWGEALRIRSENGGRRRRLAVRRLSSLAVGISGDAVAPRVEYVEEH</sequence>